<name>A0ABV7IYW4_9RHOB</name>
<protein>
    <submittedName>
        <fullName evidence="2">Uncharacterized protein</fullName>
    </submittedName>
</protein>
<gene>
    <name evidence="2" type="ORF">ACFOGH_03645</name>
</gene>
<organism evidence="2 3">
    <name type="scientific">Cypionkella sinensis</name>
    <dbReference type="NCBI Taxonomy" id="1756043"/>
    <lineage>
        <taxon>Bacteria</taxon>
        <taxon>Pseudomonadati</taxon>
        <taxon>Pseudomonadota</taxon>
        <taxon>Alphaproteobacteria</taxon>
        <taxon>Rhodobacterales</taxon>
        <taxon>Paracoccaceae</taxon>
        <taxon>Cypionkella</taxon>
    </lineage>
</organism>
<keyword evidence="3" id="KW-1185">Reference proteome</keyword>
<evidence type="ECO:0000313" key="2">
    <source>
        <dbReference type="EMBL" id="MFC3180074.1"/>
    </source>
</evidence>
<proteinExistence type="predicted"/>
<dbReference type="Proteomes" id="UP001595547">
    <property type="component" value="Unassembled WGS sequence"/>
</dbReference>
<keyword evidence="1" id="KW-0732">Signal</keyword>
<feature type="signal peptide" evidence="1">
    <location>
        <begin position="1"/>
        <end position="17"/>
    </location>
</feature>
<evidence type="ECO:0000256" key="1">
    <source>
        <dbReference type="SAM" id="SignalP"/>
    </source>
</evidence>
<evidence type="ECO:0000313" key="3">
    <source>
        <dbReference type="Proteomes" id="UP001595547"/>
    </source>
</evidence>
<dbReference type="EMBL" id="JBHRTO010000001">
    <property type="protein sequence ID" value="MFC3180074.1"/>
    <property type="molecule type" value="Genomic_DNA"/>
</dbReference>
<sequence>MRALALIIGLAAMSAEAQEQAMGVLKDGDVSVSVTWDVNPSGVVGVYRVSNAGAAQVYVFDRLYRTAVTGFRSVDPDYAWHWLEPEGVLRVAKFVPQVPAGKKVESPEVAYARVLAAGAVLEGRVLLSGRLDQDLPYGVAPTLPAVATVKALVFSVGYAEVDPQIEANPIKAGDEVVLSLPFDWLITHQRIVSAEPFAAAVPMLP</sequence>
<feature type="chain" id="PRO_5046279852" evidence="1">
    <location>
        <begin position="18"/>
        <end position="205"/>
    </location>
</feature>
<dbReference type="RefSeq" id="WP_380071709.1">
    <property type="nucleotide sequence ID" value="NZ_JBHRTO010000001.1"/>
</dbReference>
<comment type="caution">
    <text evidence="2">The sequence shown here is derived from an EMBL/GenBank/DDBJ whole genome shotgun (WGS) entry which is preliminary data.</text>
</comment>
<accession>A0ABV7IYW4</accession>
<reference evidence="3" key="1">
    <citation type="journal article" date="2019" name="Int. J. Syst. Evol. Microbiol.">
        <title>The Global Catalogue of Microorganisms (GCM) 10K type strain sequencing project: providing services to taxonomists for standard genome sequencing and annotation.</title>
        <authorList>
            <consortium name="The Broad Institute Genomics Platform"/>
            <consortium name="The Broad Institute Genome Sequencing Center for Infectious Disease"/>
            <person name="Wu L."/>
            <person name="Ma J."/>
        </authorList>
    </citation>
    <scope>NUCLEOTIDE SEQUENCE [LARGE SCALE GENOMIC DNA]</scope>
    <source>
        <strain evidence="3">KCTC 52039</strain>
    </source>
</reference>